<dbReference type="GO" id="GO:0003677">
    <property type="term" value="F:DNA binding"/>
    <property type="evidence" value="ECO:0007669"/>
    <property type="project" value="InterPro"/>
</dbReference>
<accession>A0A0R1LM23</accession>
<name>A0A0R1LM23_9LACO</name>
<proteinExistence type="inferred from homology"/>
<dbReference type="InterPro" id="IPR036995">
    <property type="entry name" value="MPG_sf"/>
</dbReference>
<dbReference type="InterPro" id="IPR011034">
    <property type="entry name" value="Formyl_transferase-like_C_sf"/>
</dbReference>
<evidence type="ECO:0000256" key="1">
    <source>
        <dbReference type="ARBA" id="ARBA00009232"/>
    </source>
</evidence>
<dbReference type="Pfam" id="PF02245">
    <property type="entry name" value="Pur_DNA_glyco"/>
    <property type="match status" value="1"/>
</dbReference>
<dbReference type="InterPro" id="IPR003180">
    <property type="entry name" value="MPG"/>
</dbReference>
<keyword evidence="4 5" id="KW-0234">DNA repair</keyword>
<reference evidence="6 7" key="1">
    <citation type="journal article" date="2015" name="Genome Announc.">
        <title>Expanding the biotechnology potential of lactobacilli through comparative genomics of 213 strains and associated genera.</title>
        <authorList>
            <person name="Sun Z."/>
            <person name="Harris H.M."/>
            <person name="McCann A."/>
            <person name="Guo C."/>
            <person name="Argimon S."/>
            <person name="Zhang W."/>
            <person name="Yang X."/>
            <person name="Jeffery I.B."/>
            <person name="Cooney J.C."/>
            <person name="Kagawa T.F."/>
            <person name="Liu W."/>
            <person name="Song Y."/>
            <person name="Salvetti E."/>
            <person name="Wrobel A."/>
            <person name="Rasinkangas P."/>
            <person name="Parkhill J."/>
            <person name="Rea M.C."/>
            <person name="O'Sullivan O."/>
            <person name="Ritari J."/>
            <person name="Douillard F.P."/>
            <person name="Paul Ross R."/>
            <person name="Yang R."/>
            <person name="Briner A.E."/>
            <person name="Felis G.E."/>
            <person name="de Vos W.M."/>
            <person name="Barrangou R."/>
            <person name="Klaenhammer T.R."/>
            <person name="Caufield P.W."/>
            <person name="Cui Y."/>
            <person name="Zhang H."/>
            <person name="O'Toole P.W."/>
        </authorList>
    </citation>
    <scope>NUCLEOTIDE SEQUENCE [LARGE SCALE GENOMIC DNA]</scope>
    <source>
        <strain evidence="6 7">DSM 19909</strain>
    </source>
</reference>
<comment type="similarity">
    <text evidence="1 5">Belongs to the DNA glycosylase MPG family.</text>
</comment>
<dbReference type="EC" id="3.2.2.-" evidence="5"/>
<evidence type="ECO:0000256" key="3">
    <source>
        <dbReference type="ARBA" id="ARBA00022801"/>
    </source>
</evidence>
<evidence type="ECO:0000256" key="2">
    <source>
        <dbReference type="ARBA" id="ARBA00022763"/>
    </source>
</evidence>
<organism evidence="6 7">
    <name type="scientific">Secundilactobacillus odoratitofui DSM 19909 = JCM 15043</name>
    <dbReference type="NCBI Taxonomy" id="1423776"/>
    <lineage>
        <taxon>Bacteria</taxon>
        <taxon>Bacillati</taxon>
        <taxon>Bacillota</taxon>
        <taxon>Bacilli</taxon>
        <taxon>Lactobacillales</taxon>
        <taxon>Lactobacillaceae</taxon>
        <taxon>Secundilactobacillus</taxon>
    </lineage>
</organism>
<dbReference type="EMBL" id="AZEE01000030">
    <property type="protein sequence ID" value="KRK96909.1"/>
    <property type="molecule type" value="Genomic_DNA"/>
</dbReference>
<gene>
    <name evidence="6" type="ORF">FD04_GL001761</name>
</gene>
<evidence type="ECO:0000256" key="4">
    <source>
        <dbReference type="ARBA" id="ARBA00023204"/>
    </source>
</evidence>
<sequence length="214" mass="23418">MDTITAFFSGKPTEQITQNVLGKLLSYQSPSGLVSGYIVEAEAYLGARDSAAHAYQGRRTAANEALYGAPGTIYIYTLHGQYMFDIAVQPKDEPQGILVRGLEPVEGIDIMTKNRGKTGSELTNGPGKLMSAFGIHDKQWNLTMINAGPIKIDLTTGRQPRQIVSSARVGVSRRGDATDAPYRYYVKGNPYVSGMKKRDVDLKTHGWADEPFDN</sequence>
<dbReference type="Proteomes" id="UP000051160">
    <property type="component" value="Unassembled WGS sequence"/>
</dbReference>
<dbReference type="SUPFAM" id="SSF50486">
    <property type="entry name" value="FMT C-terminal domain-like"/>
    <property type="match status" value="1"/>
</dbReference>
<evidence type="ECO:0000313" key="6">
    <source>
        <dbReference type="EMBL" id="KRK96909.1"/>
    </source>
</evidence>
<dbReference type="STRING" id="1423776.FD04_GL001761"/>
<keyword evidence="2 5" id="KW-0227">DNA damage</keyword>
<dbReference type="OrthoDB" id="9794313at2"/>
<dbReference type="HAMAP" id="MF_00527">
    <property type="entry name" value="3MGH"/>
    <property type="match status" value="1"/>
</dbReference>
<dbReference type="AlphaFoldDB" id="A0A0R1LM23"/>
<evidence type="ECO:0000313" key="7">
    <source>
        <dbReference type="Proteomes" id="UP000051160"/>
    </source>
</evidence>
<dbReference type="RefSeq" id="WP_056948701.1">
    <property type="nucleotide sequence ID" value="NZ_AZEE01000030.1"/>
</dbReference>
<dbReference type="PANTHER" id="PTHR10429">
    <property type="entry name" value="DNA-3-METHYLADENINE GLYCOSYLASE"/>
    <property type="match status" value="1"/>
</dbReference>
<protein>
    <recommendedName>
        <fullName evidence="5">Putative 3-methyladenine DNA glycosylase</fullName>
        <ecNumber evidence="5">3.2.2.-</ecNumber>
    </recommendedName>
</protein>
<dbReference type="FunFam" id="3.10.300.10:FF:000001">
    <property type="entry name" value="Putative 3-methyladenine DNA glycosylase"/>
    <property type="match status" value="1"/>
</dbReference>
<evidence type="ECO:0000256" key="5">
    <source>
        <dbReference type="HAMAP-Rule" id="MF_00527"/>
    </source>
</evidence>
<dbReference type="NCBIfam" id="TIGR00567">
    <property type="entry name" value="3mg"/>
    <property type="match status" value="1"/>
</dbReference>
<keyword evidence="7" id="KW-1185">Reference proteome</keyword>
<dbReference type="GO" id="GO:0003905">
    <property type="term" value="F:alkylbase DNA N-glycosylase activity"/>
    <property type="evidence" value="ECO:0007669"/>
    <property type="project" value="InterPro"/>
</dbReference>
<dbReference type="Gene3D" id="3.10.300.10">
    <property type="entry name" value="Methylpurine-DNA glycosylase (MPG)"/>
    <property type="match status" value="1"/>
</dbReference>
<keyword evidence="3 5" id="KW-0378">Hydrolase</keyword>
<dbReference type="PATRIC" id="fig|1423776.4.peg.1786"/>
<comment type="caution">
    <text evidence="6">The sequence shown here is derived from an EMBL/GenBank/DDBJ whole genome shotgun (WGS) entry which is preliminary data.</text>
</comment>
<dbReference type="PANTHER" id="PTHR10429:SF0">
    <property type="entry name" value="DNA-3-METHYLADENINE GLYCOSYLASE"/>
    <property type="match status" value="1"/>
</dbReference>
<dbReference type="CDD" id="cd00540">
    <property type="entry name" value="AAG"/>
    <property type="match status" value="1"/>
</dbReference>
<dbReference type="GO" id="GO:0006284">
    <property type="term" value="P:base-excision repair"/>
    <property type="evidence" value="ECO:0007669"/>
    <property type="project" value="InterPro"/>
</dbReference>